<comment type="caution">
    <text evidence="3">The sequence shown here is derived from an EMBL/GenBank/DDBJ whole genome shotgun (WGS) entry which is preliminary data.</text>
</comment>
<keyword evidence="2" id="KW-0472">Membrane</keyword>
<keyword evidence="2" id="KW-1133">Transmembrane helix</keyword>
<feature type="transmembrane region" description="Helical" evidence="2">
    <location>
        <begin position="124"/>
        <end position="150"/>
    </location>
</feature>
<evidence type="ECO:0000256" key="1">
    <source>
        <dbReference type="SAM" id="MobiDB-lite"/>
    </source>
</evidence>
<dbReference type="NCBIfam" id="NF047839">
    <property type="entry name" value="PspM_Rv2743c"/>
    <property type="match status" value="1"/>
</dbReference>
<dbReference type="InterPro" id="IPR057952">
    <property type="entry name" value="Rv2743c-like"/>
</dbReference>
<keyword evidence="4" id="KW-1185">Reference proteome</keyword>
<accession>A0ABS4PSZ9</accession>
<proteinExistence type="predicted"/>
<dbReference type="RefSeq" id="WP_209665333.1">
    <property type="nucleotide sequence ID" value="NZ_JAGGMS010000001.1"/>
</dbReference>
<dbReference type="EMBL" id="JAGGMS010000001">
    <property type="protein sequence ID" value="MBP2181974.1"/>
    <property type="molecule type" value="Genomic_DNA"/>
</dbReference>
<protein>
    <submittedName>
        <fullName evidence="3">Uncharacterized protein</fullName>
    </submittedName>
</protein>
<gene>
    <name evidence="3" type="ORF">JOM49_003500</name>
</gene>
<dbReference type="Pfam" id="PF25587">
    <property type="entry name" value="Rv2743c"/>
    <property type="match status" value="1"/>
</dbReference>
<evidence type="ECO:0000313" key="4">
    <source>
        <dbReference type="Proteomes" id="UP000741013"/>
    </source>
</evidence>
<organism evidence="3 4">
    <name type="scientific">Amycolatopsis magusensis</name>
    <dbReference type="NCBI Taxonomy" id="882444"/>
    <lineage>
        <taxon>Bacteria</taxon>
        <taxon>Bacillati</taxon>
        <taxon>Actinomycetota</taxon>
        <taxon>Actinomycetes</taxon>
        <taxon>Pseudonocardiales</taxon>
        <taxon>Pseudonocardiaceae</taxon>
        <taxon>Amycolatopsis</taxon>
    </lineage>
</organism>
<reference evidence="3 4" key="1">
    <citation type="submission" date="2021-03" db="EMBL/GenBank/DDBJ databases">
        <title>Sequencing the genomes of 1000 actinobacteria strains.</title>
        <authorList>
            <person name="Klenk H.-P."/>
        </authorList>
    </citation>
    <scope>NUCLEOTIDE SEQUENCE [LARGE SCALE GENOMIC DNA]</scope>
    <source>
        <strain evidence="3 4">DSM 45510</strain>
    </source>
</reference>
<evidence type="ECO:0000313" key="3">
    <source>
        <dbReference type="EMBL" id="MBP2181974.1"/>
    </source>
</evidence>
<feature type="region of interest" description="Disordered" evidence="1">
    <location>
        <begin position="30"/>
        <end position="73"/>
    </location>
</feature>
<name>A0ABS4PSZ9_9PSEU</name>
<sequence length="339" mass="35469">MGPGKRDFGELGAKLEKHIERLPDYAQKAQEKLQKYLPPNQGPDAGEQRDPQVYRKAYPPQEQAGLTPPAKPAPLVPKLPNLPDLASLTAAAPAVDGLKAKWVQWNEPAAKLERRKRRASRATTLWLVLALIGVLVVVAGFAAAATATAALMSPPVLGGAAGAIAFTTLGVRSGTRLRRLNRMEIPVSTAPPPLPPSGSAARRPMERLAESEASLRELLRQLAIPSTTGVTAVPEVSVEDARATADEAARSLRGLAGRIQAIERARNAAPKGERAALDGAVRTLAEQLDDGLEGYGALVAAAGRTVAASSDGIGTSKEALTDATDRLAGLAIALRELGS</sequence>
<dbReference type="Proteomes" id="UP000741013">
    <property type="component" value="Unassembled WGS sequence"/>
</dbReference>
<feature type="transmembrane region" description="Helical" evidence="2">
    <location>
        <begin position="156"/>
        <end position="175"/>
    </location>
</feature>
<keyword evidence="2" id="KW-0812">Transmembrane</keyword>
<evidence type="ECO:0000256" key="2">
    <source>
        <dbReference type="SAM" id="Phobius"/>
    </source>
</evidence>